<organism evidence="8 9">
    <name type="scientific">Marinilabilia rubra</name>
    <dbReference type="NCBI Taxonomy" id="2162893"/>
    <lineage>
        <taxon>Bacteria</taxon>
        <taxon>Pseudomonadati</taxon>
        <taxon>Bacteroidota</taxon>
        <taxon>Bacteroidia</taxon>
        <taxon>Marinilabiliales</taxon>
        <taxon>Marinilabiliaceae</taxon>
        <taxon>Marinilabilia</taxon>
    </lineage>
</organism>
<dbReference type="InterPro" id="IPR029479">
    <property type="entry name" value="Nitroreductase"/>
</dbReference>
<reference evidence="8 9" key="1">
    <citation type="submission" date="2018-05" db="EMBL/GenBank/DDBJ databases">
        <title>Marinilabilia rubrum sp. nov., isolated from saltern sediment.</title>
        <authorList>
            <person name="Zhang R."/>
        </authorList>
    </citation>
    <scope>NUCLEOTIDE SEQUENCE [LARGE SCALE GENOMIC DNA]</scope>
    <source>
        <strain evidence="8 9">WTE16</strain>
    </source>
</reference>
<sequence length="247" mass="27999">MMDVLLNHRTIRKYTDQPIDDTLLSDILTAGTRASTTGNMQVYSIVVTRDEEMKEKLAPTHFGQPVFKNAPVSLTFCADFNRFNKWCRQRNAEPGYDNFQSFVAAAIDALLVAQNVCVAAESRGLGICYLGTVTYNADKIIDILNLPKGVVPVATVTLGWPDEDPAQTERLPLEAVVHQETYKDYSMEDIDRLYQEKEELEANKQFVAENEKETLAQVFTDVRYTKANNEHFSKVYLDVLKKQGFLD</sequence>
<dbReference type="PANTHER" id="PTHR43425">
    <property type="entry name" value="OXYGEN-INSENSITIVE NADPH NITROREDUCTASE"/>
    <property type="match status" value="1"/>
</dbReference>
<feature type="coiled-coil region" evidence="6">
    <location>
        <begin position="183"/>
        <end position="217"/>
    </location>
</feature>
<dbReference type="PANTHER" id="PTHR43425:SF2">
    <property type="entry name" value="OXYGEN-INSENSITIVE NADPH NITROREDUCTASE"/>
    <property type="match status" value="1"/>
</dbReference>
<dbReference type="GO" id="GO:0016491">
    <property type="term" value="F:oxidoreductase activity"/>
    <property type="evidence" value="ECO:0007669"/>
    <property type="project" value="UniProtKB-UniRule"/>
</dbReference>
<evidence type="ECO:0000256" key="3">
    <source>
        <dbReference type="ARBA" id="ARBA00022643"/>
    </source>
</evidence>
<dbReference type="InterPro" id="IPR000415">
    <property type="entry name" value="Nitroreductase-like"/>
</dbReference>
<evidence type="ECO:0000256" key="4">
    <source>
        <dbReference type="ARBA" id="ARBA00023002"/>
    </source>
</evidence>
<comment type="caution">
    <text evidence="8">The sequence shown here is derived from an EMBL/GenBank/DDBJ whole genome shotgun (WGS) entry which is preliminary data.</text>
</comment>
<dbReference type="Proteomes" id="UP000244956">
    <property type="component" value="Unassembled WGS sequence"/>
</dbReference>
<evidence type="ECO:0000313" key="9">
    <source>
        <dbReference type="Proteomes" id="UP000244956"/>
    </source>
</evidence>
<evidence type="ECO:0000313" key="8">
    <source>
        <dbReference type="EMBL" id="PWD98392.1"/>
    </source>
</evidence>
<feature type="domain" description="Nitroreductase" evidence="7">
    <location>
        <begin position="7"/>
        <end position="160"/>
    </location>
</feature>
<dbReference type="OrthoDB" id="9775805at2"/>
<proteinExistence type="inferred from homology"/>
<keyword evidence="4 5" id="KW-0560">Oxidoreductase</keyword>
<dbReference type="AlphaFoldDB" id="A0A2U2B5S8"/>
<evidence type="ECO:0000256" key="6">
    <source>
        <dbReference type="SAM" id="Coils"/>
    </source>
</evidence>
<dbReference type="PIRSF" id="PIRSF005426">
    <property type="entry name" value="Frp"/>
    <property type="match status" value="1"/>
</dbReference>
<dbReference type="RefSeq" id="WP_109265453.1">
    <property type="nucleotide sequence ID" value="NZ_QEWP01000015.1"/>
</dbReference>
<dbReference type="CDD" id="cd02146">
    <property type="entry name" value="NfsA-like"/>
    <property type="match status" value="1"/>
</dbReference>
<dbReference type="Gene3D" id="3.40.109.10">
    <property type="entry name" value="NADH Oxidase"/>
    <property type="match status" value="1"/>
</dbReference>
<dbReference type="Pfam" id="PF00881">
    <property type="entry name" value="Nitroreductase"/>
    <property type="match status" value="1"/>
</dbReference>
<dbReference type="SUPFAM" id="SSF55469">
    <property type="entry name" value="FMN-dependent nitroreductase-like"/>
    <property type="match status" value="1"/>
</dbReference>
<evidence type="ECO:0000256" key="5">
    <source>
        <dbReference type="PIRNR" id="PIRNR005426"/>
    </source>
</evidence>
<evidence type="ECO:0000256" key="2">
    <source>
        <dbReference type="ARBA" id="ARBA00022630"/>
    </source>
</evidence>
<accession>A0A2U2B5S8</accession>
<protein>
    <submittedName>
        <fullName evidence="8">NADPH-dependent oxidoreductase</fullName>
    </submittedName>
</protein>
<evidence type="ECO:0000256" key="1">
    <source>
        <dbReference type="ARBA" id="ARBA00008366"/>
    </source>
</evidence>
<keyword evidence="2 5" id="KW-0285">Flavoprotein</keyword>
<evidence type="ECO:0000259" key="7">
    <source>
        <dbReference type="Pfam" id="PF00881"/>
    </source>
</evidence>
<keyword evidence="3 5" id="KW-0288">FMN</keyword>
<name>A0A2U2B5S8_9BACT</name>
<keyword evidence="9" id="KW-1185">Reference proteome</keyword>
<comment type="similarity">
    <text evidence="1 5">Belongs to the flavin oxidoreductase frp family.</text>
</comment>
<keyword evidence="6" id="KW-0175">Coiled coil</keyword>
<gene>
    <name evidence="8" type="ORF">DDZ16_15810</name>
</gene>
<dbReference type="InterPro" id="IPR016446">
    <property type="entry name" value="Flavin_OxRdtase_Frp"/>
</dbReference>
<keyword evidence="5" id="KW-0521">NADP</keyword>
<dbReference type="EMBL" id="QEWP01000015">
    <property type="protein sequence ID" value="PWD98392.1"/>
    <property type="molecule type" value="Genomic_DNA"/>
</dbReference>